<keyword evidence="2" id="KW-1185">Reference proteome</keyword>
<proteinExistence type="predicted"/>
<dbReference type="Proteomes" id="UP001219297">
    <property type="component" value="Unassembled WGS sequence"/>
</dbReference>
<name>A0ABT5V7F5_9ACTO</name>
<protein>
    <submittedName>
        <fullName evidence="1">Uncharacterized protein</fullName>
    </submittedName>
</protein>
<accession>A0ABT5V7F5</accession>
<reference evidence="1 2" key="1">
    <citation type="submission" date="2023-02" db="EMBL/GenBank/DDBJ databases">
        <title>Defining the Infant Male Urobiome and Moving Towards Mechanisms in Urobiome Research.</title>
        <authorList>
            <person name="Reasoner S."/>
            <person name="Flores V."/>
            <person name="Van Horn G."/>
            <person name="Morales G."/>
            <person name="Peard L."/>
            <person name="Abelson B."/>
            <person name="Manuel C."/>
            <person name="Lee J."/>
            <person name="Baker B."/>
            <person name="Williams T."/>
            <person name="Schmitz J."/>
            <person name="Clayton D."/>
            <person name="Hadjifrangiskou M."/>
        </authorList>
    </citation>
    <scope>NUCLEOTIDE SEQUENCE [LARGE SCALE GENOMIC DNA]</scope>
    <source>
        <strain evidence="1 2">AS1053</strain>
    </source>
</reference>
<evidence type="ECO:0000313" key="1">
    <source>
        <dbReference type="EMBL" id="MDE1656510.1"/>
    </source>
</evidence>
<organism evidence="1 2">
    <name type="scientific">Actinotignum sanguinis</name>
    <dbReference type="NCBI Taxonomy" id="1445614"/>
    <lineage>
        <taxon>Bacteria</taxon>
        <taxon>Bacillati</taxon>
        <taxon>Actinomycetota</taxon>
        <taxon>Actinomycetes</taxon>
        <taxon>Actinomycetales</taxon>
        <taxon>Actinomycetaceae</taxon>
        <taxon>Actinotignum</taxon>
    </lineage>
</organism>
<comment type="caution">
    <text evidence="1">The sequence shown here is derived from an EMBL/GenBank/DDBJ whole genome shotgun (WGS) entry which is preliminary data.</text>
</comment>
<evidence type="ECO:0000313" key="2">
    <source>
        <dbReference type="Proteomes" id="UP001219297"/>
    </source>
</evidence>
<dbReference type="EMBL" id="JARBHI010000010">
    <property type="protein sequence ID" value="MDE1656510.1"/>
    <property type="molecule type" value="Genomic_DNA"/>
</dbReference>
<gene>
    <name evidence="1" type="ORF">PWJ81_05435</name>
</gene>
<dbReference type="RefSeq" id="WP_274778545.1">
    <property type="nucleotide sequence ID" value="NZ_JARBHI010000010.1"/>
</dbReference>
<sequence>MMCTTGTRLPATEGDDAALLAHQPRYIAEKSAAAARARRTALSLTTT</sequence>